<reference evidence="1 2" key="2">
    <citation type="journal article" date="2024" name="Int. J. Syst. Evol. Microbiol.">
        <title>Promethearchaeum syntrophicum gen. nov., sp. nov., an anaerobic, obligately syntrophic archaeon, the first isolate of the lineage 'Asgard' archaea, and proposal of the new archaeal phylum Promethearchaeota phyl. nov. and kingdom Promethearchaeati regn. nov.</title>
        <authorList>
            <person name="Imachi H."/>
            <person name="Nobu M.K."/>
            <person name="Kato S."/>
            <person name="Takaki Y."/>
            <person name="Miyazaki M."/>
            <person name="Miyata M."/>
            <person name="Ogawara M."/>
            <person name="Saito Y."/>
            <person name="Sakai S."/>
            <person name="Tahara Y.O."/>
            <person name="Takano Y."/>
            <person name="Tasumi E."/>
            <person name="Uematsu K."/>
            <person name="Yoshimura T."/>
            <person name="Itoh T."/>
            <person name="Ohkuma M."/>
            <person name="Takai K."/>
        </authorList>
    </citation>
    <scope>NUCLEOTIDE SEQUENCE [LARGE SCALE GENOMIC DNA]</scope>
    <source>
        <strain evidence="1 2">MK-D1</strain>
    </source>
</reference>
<dbReference type="Proteomes" id="UP000321408">
    <property type="component" value="Chromosome"/>
</dbReference>
<protein>
    <submittedName>
        <fullName evidence="1">Nitrous oxide-stimulated promoter family protein</fullName>
    </submittedName>
</protein>
<dbReference type="InterPro" id="IPR020483">
    <property type="entry name" value="Uncharacterised_YgbA"/>
</dbReference>
<dbReference type="EMBL" id="CP042905">
    <property type="protein sequence ID" value="QEE17159.1"/>
    <property type="molecule type" value="Genomic_DNA"/>
</dbReference>
<dbReference type="Pfam" id="PF11756">
    <property type="entry name" value="YgbA_NO"/>
    <property type="match status" value="1"/>
</dbReference>
<organism evidence="1 2">
    <name type="scientific">Promethearchaeum syntrophicum</name>
    <dbReference type="NCBI Taxonomy" id="2594042"/>
    <lineage>
        <taxon>Archaea</taxon>
        <taxon>Promethearchaeati</taxon>
        <taxon>Promethearchaeota</taxon>
        <taxon>Promethearchaeia</taxon>
        <taxon>Promethearchaeales</taxon>
        <taxon>Promethearchaeaceae</taxon>
        <taxon>Promethearchaeum</taxon>
    </lineage>
</organism>
<evidence type="ECO:0000313" key="1">
    <source>
        <dbReference type="EMBL" id="QEE17159.1"/>
    </source>
</evidence>
<dbReference type="KEGG" id="psyt:DSAG12_02991"/>
<accession>A0A5B9DCX0</accession>
<dbReference type="GeneID" id="41330967"/>
<name>A0A5B9DCX0_9ARCH</name>
<dbReference type="NCBIfam" id="NF007714">
    <property type="entry name" value="PRK10410.1-2"/>
    <property type="match status" value="1"/>
</dbReference>
<sequence>MDKGWTIIIKENRRIRREKKTIGIMIKMSCLAHHHEKENLCDDCKELLDYALVRVDRCQFSEKKPTCANCSIHCYKPDKREKIREVMRYAGPRMLKNHPILAILHLFDRTRKTPQISG</sequence>
<gene>
    <name evidence="1" type="ORF">DSAG12_02991</name>
</gene>
<reference evidence="1 2" key="1">
    <citation type="journal article" date="2020" name="Nature">
        <title>Isolation of an archaeon at the prokaryote-eukaryote interface.</title>
        <authorList>
            <person name="Imachi H."/>
            <person name="Nobu M.K."/>
            <person name="Nakahara N."/>
            <person name="Morono Y."/>
            <person name="Ogawara M."/>
            <person name="Takaki Y."/>
            <person name="Takano Y."/>
            <person name="Uematsu K."/>
            <person name="Ikuta T."/>
            <person name="Ito M."/>
            <person name="Matsui Y."/>
            <person name="Miyazaki M."/>
            <person name="Murata K."/>
            <person name="Saito Y."/>
            <person name="Sakai S."/>
            <person name="Song C."/>
            <person name="Tasumi E."/>
            <person name="Yamanaka Y."/>
            <person name="Yamaguchi T."/>
            <person name="Kamagata Y."/>
            <person name="Tamaki H."/>
            <person name="Takai K."/>
        </authorList>
    </citation>
    <scope>NUCLEOTIDE SEQUENCE [LARGE SCALE GENOMIC DNA]</scope>
    <source>
        <strain evidence="1 2">MK-D1</strain>
    </source>
</reference>
<dbReference type="AlphaFoldDB" id="A0A5B9DCX0"/>
<keyword evidence="2" id="KW-1185">Reference proteome</keyword>
<dbReference type="RefSeq" id="WP_147664071.1">
    <property type="nucleotide sequence ID" value="NZ_CP042905.2"/>
</dbReference>
<evidence type="ECO:0000313" key="2">
    <source>
        <dbReference type="Proteomes" id="UP000321408"/>
    </source>
</evidence>
<proteinExistence type="predicted"/>